<evidence type="ECO:0000259" key="10">
    <source>
        <dbReference type="SMART" id="SM00387"/>
    </source>
</evidence>
<evidence type="ECO:0000256" key="6">
    <source>
        <dbReference type="ARBA" id="ARBA00022777"/>
    </source>
</evidence>
<feature type="transmembrane region" description="Helical" evidence="9">
    <location>
        <begin position="110"/>
        <end position="128"/>
    </location>
</feature>
<keyword evidence="9" id="KW-1133">Transmembrane helix</keyword>
<dbReference type="Pfam" id="PF07730">
    <property type="entry name" value="HisKA_3"/>
    <property type="match status" value="1"/>
</dbReference>
<evidence type="ECO:0000256" key="5">
    <source>
        <dbReference type="ARBA" id="ARBA00022741"/>
    </source>
</evidence>
<protein>
    <recommendedName>
        <fullName evidence="2">histidine kinase</fullName>
        <ecNumber evidence="2">2.7.13.3</ecNumber>
    </recommendedName>
</protein>
<dbReference type="InterPro" id="IPR011712">
    <property type="entry name" value="Sig_transdc_His_kin_sub3_dim/P"/>
</dbReference>
<evidence type="ECO:0000256" key="3">
    <source>
        <dbReference type="ARBA" id="ARBA00022553"/>
    </source>
</evidence>
<keyword evidence="3" id="KW-0597">Phosphoprotein</keyword>
<dbReference type="GO" id="GO:0000155">
    <property type="term" value="F:phosphorelay sensor kinase activity"/>
    <property type="evidence" value="ECO:0007669"/>
    <property type="project" value="InterPro"/>
</dbReference>
<keyword evidence="8" id="KW-0902">Two-component regulatory system</keyword>
<evidence type="ECO:0000256" key="7">
    <source>
        <dbReference type="ARBA" id="ARBA00022840"/>
    </source>
</evidence>
<feature type="transmembrane region" description="Helical" evidence="9">
    <location>
        <begin position="134"/>
        <end position="154"/>
    </location>
</feature>
<keyword evidence="9" id="KW-0812">Transmembrane</keyword>
<dbReference type="Gene3D" id="1.20.5.1930">
    <property type="match status" value="1"/>
</dbReference>
<evidence type="ECO:0000256" key="8">
    <source>
        <dbReference type="ARBA" id="ARBA00023012"/>
    </source>
</evidence>
<dbReference type="Proteomes" id="UP000295680">
    <property type="component" value="Unassembled WGS sequence"/>
</dbReference>
<keyword evidence="9" id="KW-0472">Membrane</keyword>
<proteinExistence type="predicted"/>
<reference evidence="11 12" key="1">
    <citation type="submission" date="2019-03" db="EMBL/GenBank/DDBJ databases">
        <title>Genomic Encyclopedia of Type Strains, Phase IV (KMG-IV): sequencing the most valuable type-strain genomes for metagenomic binning, comparative biology and taxonomic classification.</title>
        <authorList>
            <person name="Goeker M."/>
        </authorList>
    </citation>
    <scope>NUCLEOTIDE SEQUENCE [LARGE SCALE GENOMIC DNA]</scope>
    <source>
        <strain evidence="11 12">DSM 45934</strain>
    </source>
</reference>
<dbReference type="EC" id="2.7.13.3" evidence="2"/>
<organism evidence="11 12">
    <name type="scientific">Actinocrispum wychmicini</name>
    <dbReference type="NCBI Taxonomy" id="1213861"/>
    <lineage>
        <taxon>Bacteria</taxon>
        <taxon>Bacillati</taxon>
        <taxon>Actinomycetota</taxon>
        <taxon>Actinomycetes</taxon>
        <taxon>Pseudonocardiales</taxon>
        <taxon>Pseudonocardiaceae</taxon>
        <taxon>Actinocrispum</taxon>
    </lineage>
</organism>
<feature type="transmembrane region" description="Helical" evidence="9">
    <location>
        <begin position="13"/>
        <end position="34"/>
    </location>
</feature>
<dbReference type="GO" id="GO:0046983">
    <property type="term" value="F:protein dimerization activity"/>
    <property type="evidence" value="ECO:0007669"/>
    <property type="project" value="InterPro"/>
</dbReference>
<evidence type="ECO:0000256" key="1">
    <source>
        <dbReference type="ARBA" id="ARBA00000085"/>
    </source>
</evidence>
<comment type="caution">
    <text evidence="11">The sequence shown here is derived from an EMBL/GenBank/DDBJ whole genome shotgun (WGS) entry which is preliminary data.</text>
</comment>
<dbReference type="GO" id="GO:0016020">
    <property type="term" value="C:membrane"/>
    <property type="evidence" value="ECO:0007669"/>
    <property type="project" value="InterPro"/>
</dbReference>
<evidence type="ECO:0000313" key="11">
    <source>
        <dbReference type="EMBL" id="TCO59187.1"/>
    </source>
</evidence>
<dbReference type="PANTHER" id="PTHR24421:SF10">
    <property type="entry name" value="NITRATE_NITRITE SENSOR PROTEIN NARQ"/>
    <property type="match status" value="1"/>
</dbReference>
<feature type="transmembrane region" description="Helical" evidence="9">
    <location>
        <begin position="76"/>
        <end position="98"/>
    </location>
</feature>
<keyword evidence="12" id="KW-1185">Reference proteome</keyword>
<dbReference type="SUPFAM" id="SSF55874">
    <property type="entry name" value="ATPase domain of HSP90 chaperone/DNA topoisomerase II/histidine kinase"/>
    <property type="match status" value="1"/>
</dbReference>
<evidence type="ECO:0000256" key="9">
    <source>
        <dbReference type="SAM" id="Phobius"/>
    </source>
</evidence>
<dbReference type="SMART" id="SM00387">
    <property type="entry name" value="HATPase_c"/>
    <property type="match status" value="1"/>
</dbReference>
<keyword evidence="7" id="KW-0067">ATP-binding</keyword>
<evidence type="ECO:0000256" key="2">
    <source>
        <dbReference type="ARBA" id="ARBA00012438"/>
    </source>
</evidence>
<keyword evidence="4" id="KW-0808">Transferase</keyword>
<dbReference type="CDD" id="cd16917">
    <property type="entry name" value="HATPase_UhpB-NarQ-NarX-like"/>
    <property type="match status" value="1"/>
</dbReference>
<keyword evidence="6 11" id="KW-0418">Kinase</keyword>
<dbReference type="EMBL" id="SLWS01000004">
    <property type="protein sequence ID" value="TCO59187.1"/>
    <property type="molecule type" value="Genomic_DNA"/>
</dbReference>
<dbReference type="Pfam" id="PF02518">
    <property type="entry name" value="HATPase_c"/>
    <property type="match status" value="1"/>
</dbReference>
<dbReference type="InterPro" id="IPR050482">
    <property type="entry name" value="Sensor_HK_TwoCompSys"/>
</dbReference>
<name>A0A4R2JK52_9PSEU</name>
<comment type="catalytic activity">
    <reaction evidence="1">
        <text>ATP + protein L-histidine = ADP + protein N-phospho-L-histidine.</text>
        <dbReference type="EC" id="2.7.13.3"/>
    </reaction>
</comment>
<accession>A0A4R2JK52</accession>
<dbReference type="GO" id="GO:0005524">
    <property type="term" value="F:ATP binding"/>
    <property type="evidence" value="ECO:0007669"/>
    <property type="project" value="UniProtKB-KW"/>
</dbReference>
<gene>
    <name evidence="11" type="ORF">EV192_10425</name>
</gene>
<evidence type="ECO:0000313" key="12">
    <source>
        <dbReference type="Proteomes" id="UP000295680"/>
    </source>
</evidence>
<sequence length="367" mass="39084">MAASYRGWMRRPWWHYLAGVASAIYLLGGMVWAVVGSAQDFGWLTASGMFVTHVVALGCGVLALRRVGEPSVLLPVAVAAGIGAEALHVYSGIALLYFAVSVAPYRMRPLPAFLLTAVAIAGFVWLSYLDAMPASALFGVAFGMMWVEFFSAILNQLGVARRQAAALAEAKMLAERQRLAREIHDVLAHSLSAQVVHLEGTRMLLENGYSREQALDRVIQAGDLARVGLEETKRAVAALRGDQTPLADQLESLATEFRGLTGRPCSVEVRGDPDEMAAETRLAVLRTVQEALTNVRKHSPGASVTVVLKLVNGWCSLEVVDTGGDSAEPTGTGYGLVGMRERAELIGGSLEAGPTGGGFRVGLRVPA</sequence>
<keyword evidence="5" id="KW-0547">Nucleotide-binding</keyword>
<feature type="transmembrane region" description="Helical" evidence="9">
    <location>
        <begin position="41"/>
        <end position="64"/>
    </location>
</feature>
<dbReference type="AlphaFoldDB" id="A0A4R2JK52"/>
<dbReference type="Gene3D" id="3.30.565.10">
    <property type="entry name" value="Histidine kinase-like ATPase, C-terminal domain"/>
    <property type="match status" value="1"/>
</dbReference>
<dbReference type="PANTHER" id="PTHR24421">
    <property type="entry name" value="NITRATE/NITRITE SENSOR PROTEIN NARX-RELATED"/>
    <property type="match status" value="1"/>
</dbReference>
<dbReference type="InterPro" id="IPR036890">
    <property type="entry name" value="HATPase_C_sf"/>
</dbReference>
<dbReference type="InterPro" id="IPR003594">
    <property type="entry name" value="HATPase_dom"/>
</dbReference>
<evidence type="ECO:0000256" key="4">
    <source>
        <dbReference type="ARBA" id="ARBA00022679"/>
    </source>
</evidence>
<feature type="domain" description="Histidine kinase/HSP90-like ATPase" evidence="10">
    <location>
        <begin position="279"/>
        <end position="367"/>
    </location>
</feature>